<dbReference type="GO" id="GO:0000981">
    <property type="term" value="F:DNA-binding transcription factor activity, RNA polymerase II-specific"/>
    <property type="evidence" value="ECO:0007669"/>
    <property type="project" value="TreeGrafter"/>
</dbReference>
<dbReference type="InterPro" id="IPR030456">
    <property type="entry name" value="TF_fork_head_CS_2"/>
</dbReference>
<dbReference type="PANTHER" id="PTHR11829:SF343">
    <property type="entry name" value="FORK-HEAD DOMAIN-CONTAINING PROTEIN"/>
    <property type="match status" value="1"/>
</dbReference>
<dbReference type="InterPro" id="IPR001766">
    <property type="entry name" value="Fork_head_dom"/>
</dbReference>
<dbReference type="CDD" id="cd00059">
    <property type="entry name" value="FH_FOX"/>
    <property type="match status" value="1"/>
</dbReference>
<feature type="compositionally biased region" description="Basic and acidic residues" evidence="4">
    <location>
        <begin position="185"/>
        <end position="209"/>
    </location>
</feature>
<feature type="region of interest" description="Disordered" evidence="4">
    <location>
        <begin position="173"/>
        <end position="277"/>
    </location>
</feature>
<dbReference type="PANTHER" id="PTHR11829">
    <property type="entry name" value="FORKHEAD BOX PROTEIN"/>
    <property type="match status" value="1"/>
</dbReference>
<dbReference type="GO" id="GO:0005634">
    <property type="term" value="C:nucleus"/>
    <property type="evidence" value="ECO:0007669"/>
    <property type="project" value="UniProtKB-SubCell"/>
</dbReference>
<feature type="compositionally biased region" description="Polar residues" evidence="4">
    <location>
        <begin position="224"/>
        <end position="267"/>
    </location>
</feature>
<sequence>MDPDQFLLEQRQLEHVLHRADPSTPANSALPPCAFHGPRVFPDPGDFLREKLHLPPGAPVDLWCVAEPADPATRPSAPYALLVTLAIYGTDKKRLTLQGLYREIANRFKYYRRQDALGIKSWRNSIRHALSLYALFINVPRPIPEPGKGEYWVLGDIHSDVLFTRLRKRNKKGAVTAKVEEDGDGSSRSDSSSDSRAPRKPRGRAERSAAPRKRRPTRAVSVDSDLNSECTSVCDSPSCMAESSATRVSTRIQYPSSTTVEGTGTKPSTKKGRRTRA</sequence>
<comment type="subcellular location">
    <subcellularLocation>
        <location evidence="3">Nucleus</location>
    </subcellularLocation>
</comment>
<dbReference type="InterPro" id="IPR050211">
    <property type="entry name" value="FOX_domain-containing"/>
</dbReference>
<accession>A0AAD7N5F0</accession>
<evidence type="ECO:0000313" key="6">
    <source>
        <dbReference type="EMBL" id="KAJ7746300.1"/>
    </source>
</evidence>
<feature type="compositionally biased region" description="Basic residues" evidence="4">
    <location>
        <begin position="268"/>
        <end position="277"/>
    </location>
</feature>
<gene>
    <name evidence="6" type="ORF">B0H16DRAFT_1321039</name>
</gene>
<dbReference type="PROSITE" id="PS00658">
    <property type="entry name" value="FORK_HEAD_2"/>
    <property type="match status" value="1"/>
</dbReference>
<evidence type="ECO:0000259" key="5">
    <source>
        <dbReference type="PROSITE" id="PS50039"/>
    </source>
</evidence>
<dbReference type="Pfam" id="PF00250">
    <property type="entry name" value="Forkhead"/>
    <property type="match status" value="1"/>
</dbReference>
<name>A0AAD7N5F0_9AGAR</name>
<keyword evidence="2 3" id="KW-0539">Nucleus</keyword>
<dbReference type="PROSITE" id="PS50039">
    <property type="entry name" value="FORK_HEAD_3"/>
    <property type="match status" value="1"/>
</dbReference>
<dbReference type="InterPro" id="IPR036390">
    <property type="entry name" value="WH_DNA-bd_sf"/>
</dbReference>
<dbReference type="GO" id="GO:0000978">
    <property type="term" value="F:RNA polymerase II cis-regulatory region sequence-specific DNA binding"/>
    <property type="evidence" value="ECO:0007669"/>
    <property type="project" value="TreeGrafter"/>
</dbReference>
<feature type="domain" description="Fork-head" evidence="5">
    <location>
        <begin position="74"/>
        <end position="173"/>
    </location>
</feature>
<proteinExistence type="predicted"/>
<comment type="caution">
    <text evidence="6">The sequence shown here is derived from an EMBL/GenBank/DDBJ whole genome shotgun (WGS) entry which is preliminary data.</text>
</comment>
<organism evidence="6 7">
    <name type="scientific">Mycena metata</name>
    <dbReference type="NCBI Taxonomy" id="1033252"/>
    <lineage>
        <taxon>Eukaryota</taxon>
        <taxon>Fungi</taxon>
        <taxon>Dikarya</taxon>
        <taxon>Basidiomycota</taxon>
        <taxon>Agaricomycotina</taxon>
        <taxon>Agaricomycetes</taxon>
        <taxon>Agaricomycetidae</taxon>
        <taxon>Agaricales</taxon>
        <taxon>Marasmiineae</taxon>
        <taxon>Mycenaceae</taxon>
        <taxon>Mycena</taxon>
    </lineage>
</organism>
<dbReference type="AlphaFoldDB" id="A0AAD7N5F0"/>
<dbReference type="Proteomes" id="UP001215598">
    <property type="component" value="Unassembled WGS sequence"/>
</dbReference>
<dbReference type="Gene3D" id="1.10.10.10">
    <property type="entry name" value="Winged helix-like DNA-binding domain superfamily/Winged helix DNA-binding domain"/>
    <property type="match status" value="1"/>
</dbReference>
<evidence type="ECO:0000313" key="7">
    <source>
        <dbReference type="Proteomes" id="UP001215598"/>
    </source>
</evidence>
<keyword evidence="1 3" id="KW-0238">DNA-binding</keyword>
<dbReference type="SUPFAM" id="SSF46785">
    <property type="entry name" value="Winged helix' DNA-binding domain"/>
    <property type="match status" value="1"/>
</dbReference>
<protein>
    <recommendedName>
        <fullName evidence="5">Fork-head domain-containing protein</fullName>
    </recommendedName>
</protein>
<reference evidence="6" key="1">
    <citation type="submission" date="2023-03" db="EMBL/GenBank/DDBJ databases">
        <title>Massive genome expansion in bonnet fungi (Mycena s.s.) driven by repeated elements and novel gene families across ecological guilds.</title>
        <authorList>
            <consortium name="Lawrence Berkeley National Laboratory"/>
            <person name="Harder C.B."/>
            <person name="Miyauchi S."/>
            <person name="Viragh M."/>
            <person name="Kuo A."/>
            <person name="Thoen E."/>
            <person name="Andreopoulos B."/>
            <person name="Lu D."/>
            <person name="Skrede I."/>
            <person name="Drula E."/>
            <person name="Henrissat B."/>
            <person name="Morin E."/>
            <person name="Kohler A."/>
            <person name="Barry K."/>
            <person name="LaButti K."/>
            <person name="Morin E."/>
            <person name="Salamov A."/>
            <person name="Lipzen A."/>
            <person name="Mereny Z."/>
            <person name="Hegedus B."/>
            <person name="Baldrian P."/>
            <person name="Stursova M."/>
            <person name="Weitz H."/>
            <person name="Taylor A."/>
            <person name="Grigoriev I.V."/>
            <person name="Nagy L.G."/>
            <person name="Martin F."/>
            <person name="Kauserud H."/>
        </authorList>
    </citation>
    <scope>NUCLEOTIDE SEQUENCE</scope>
    <source>
        <strain evidence="6">CBHHK182m</strain>
    </source>
</reference>
<evidence type="ECO:0000256" key="1">
    <source>
        <dbReference type="ARBA" id="ARBA00023125"/>
    </source>
</evidence>
<evidence type="ECO:0000256" key="2">
    <source>
        <dbReference type="ARBA" id="ARBA00023242"/>
    </source>
</evidence>
<keyword evidence="7" id="KW-1185">Reference proteome</keyword>
<dbReference type="PRINTS" id="PR00053">
    <property type="entry name" value="FORKHEAD"/>
</dbReference>
<dbReference type="SMART" id="SM00339">
    <property type="entry name" value="FH"/>
    <property type="match status" value="1"/>
</dbReference>
<evidence type="ECO:0000256" key="4">
    <source>
        <dbReference type="SAM" id="MobiDB-lite"/>
    </source>
</evidence>
<dbReference type="EMBL" id="JARKIB010000080">
    <property type="protein sequence ID" value="KAJ7746300.1"/>
    <property type="molecule type" value="Genomic_DNA"/>
</dbReference>
<evidence type="ECO:0000256" key="3">
    <source>
        <dbReference type="PROSITE-ProRule" id="PRU00089"/>
    </source>
</evidence>
<dbReference type="InterPro" id="IPR036388">
    <property type="entry name" value="WH-like_DNA-bd_sf"/>
</dbReference>
<feature type="DNA-binding region" description="Fork-head" evidence="3">
    <location>
        <begin position="74"/>
        <end position="173"/>
    </location>
</feature>